<keyword evidence="9" id="KW-1185">Reference proteome</keyword>
<feature type="transmembrane region" description="Helical" evidence="6">
    <location>
        <begin position="402"/>
        <end position="421"/>
    </location>
</feature>
<feature type="transmembrane region" description="Helical" evidence="6">
    <location>
        <begin position="73"/>
        <end position="92"/>
    </location>
</feature>
<dbReference type="Proteomes" id="UP000607559">
    <property type="component" value="Unassembled WGS sequence"/>
</dbReference>
<dbReference type="PROSITE" id="PS50850">
    <property type="entry name" value="MFS"/>
    <property type="match status" value="1"/>
</dbReference>
<evidence type="ECO:0000256" key="5">
    <source>
        <dbReference type="ARBA" id="ARBA00023136"/>
    </source>
</evidence>
<dbReference type="Pfam" id="PF07690">
    <property type="entry name" value="MFS_1"/>
    <property type="match status" value="1"/>
</dbReference>
<feature type="transmembrane region" description="Helical" evidence="6">
    <location>
        <begin position="240"/>
        <end position="262"/>
    </location>
</feature>
<dbReference type="InterPro" id="IPR036259">
    <property type="entry name" value="MFS_trans_sf"/>
</dbReference>
<evidence type="ECO:0000313" key="8">
    <source>
        <dbReference type="EMBL" id="GGB01213.1"/>
    </source>
</evidence>
<dbReference type="CDD" id="cd17324">
    <property type="entry name" value="MFS_NepI_like"/>
    <property type="match status" value="1"/>
</dbReference>
<dbReference type="GO" id="GO:0022857">
    <property type="term" value="F:transmembrane transporter activity"/>
    <property type="evidence" value="ECO:0007669"/>
    <property type="project" value="InterPro"/>
</dbReference>
<dbReference type="PANTHER" id="PTHR43124:SF3">
    <property type="entry name" value="CHLORAMPHENICOL EFFLUX PUMP RV0191"/>
    <property type="match status" value="1"/>
</dbReference>
<keyword evidence="4 6" id="KW-1133">Transmembrane helix</keyword>
<feature type="transmembrane region" description="Helical" evidence="6">
    <location>
        <begin position="104"/>
        <end position="123"/>
    </location>
</feature>
<dbReference type="GO" id="GO:0005886">
    <property type="term" value="C:plasma membrane"/>
    <property type="evidence" value="ECO:0007669"/>
    <property type="project" value="UniProtKB-SubCell"/>
</dbReference>
<reference evidence="8" key="1">
    <citation type="journal article" date="2014" name="Int. J. Syst. Evol. Microbiol.">
        <title>Complete genome sequence of Corynebacterium casei LMG S-19264T (=DSM 44701T), isolated from a smear-ripened cheese.</title>
        <authorList>
            <consortium name="US DOE Joint Genome Institute (JGI-PGF)"/>
            <person name="Walter F."/>
            <person name="Albersmeier A."/>
            <person name="Kalinowski J."/>
            <person name="Ruckert C."/>
        </authorList>
    </citation>
    <scope>NUCLEOTIDE SEQUENCE</scope>
    <source>
        <strain evidence="8">CGMCC 1.15448</strain>
    </source>
</reference>
<evidence type="ECO:0000256" key="6">
    <source>
        <dbReference type="SAM" id="Phobius"/>
    </source>
</evidence>
<keyword evidence="3 6" id="KW-0812">Transmembrane</keyword>
<dbReference type="InterPro" id="IPR050189">
    <property type="entry name" value="MFS_Efflux_Transporters"/>
</dbReference>
<protein>
    <submittedName>
        <fullName evidence="8">MFS transporter</fullName>
    </submittedName>
</protein>
<reference evidence="8" key="2">
    <citation type="submission" date="2020-09" db="EMBL/GenBank/DDBJ databases">
        <authorList>
            <person name="Sun Q."/>
            <person name="Zhou Y."/>
        </authorList>
    </citation>
    <scope>NUCLEOTIDE SEQUENCE</scope>
    <source>
        <strain evidence="8">CGMCC 1.15448</strain>
    </source>
</reference>
<feature type="transmembrane region" description="Helical" evidence="6">
    <location>
        <begin position="162"/>
        <end position="184"/>
    </location>
</feature>
<dbReference type="PANTHER" id="PTHR43124">
    <property type="entry name" value="PURINE EFFLUX PUMP PBUE"/>
    <property type="match status" value="1"/>
</dbReference>
<accession>A0A8J2UDR4</accession>
<sequence length="436" mass="47581">MNVHLNNSKQTNQLNTSKTIHMEQQTKTPVFTGYQTFVIAVISLLQFTVILDFIIMAPLGAQLIRVLHISPGHFGWVVSAYAFSAAVSGILTAGFADKFDRKKMLLFCYSGFVLGTLLCGIAPDYNFLLFARMVTGLFAGVLFSVNMAIIADLFPLEKRGRVMGYVQMAFSVSQVAGIPLGLFLANRWGWHMPFQMIVAFCLPIGLVILRWMRPVTGHLEQRAHQRPLAHLLRTISQKRYLRAFLTTAFLSTGGFLIMPYSSAFLVHNVGVSETILPIVFIVAGASGLITGPLIGKRSDRIGKFRMFIDGSILATIMVQVLTHLSLTPLWEVLIINTLMYTAVFSRQIPSQALISGVPDAPDRGAFMSINSSVQQLGGGIASAVGGFIIAQDATGKLIHYDTLGMVTVGAFMICAVLMYGVNKQLQASAAPKLQAQ</sequence>
<keyword evidence="2" id="KW-1003">Cell membrane</keyword>
<dbReference type="AlphaFoldDB" id="A0A8J2UDR4"/>
<gene>
    <name evidence="8" type="ORF">GCM10011511_25660</name>
</gene>
<comment type="subcellular location">
    <subcellularLocation>
        <location evidence="1">Cell membrane</location>
        <topology evidence="1">Multi-pass membrane protein</topology>
    </subcellularLocation>
</comment>
<dbReference type="InterPro" id="IPR020846">
    <property type="entry name" value="MFS_dom"/>
</dbReference>
<feature type="transmembrane region" description="Helical" evidence="6">
    <location>
        <begin position="129"/>
        <end position="150"/>
    </location>
</feature>
<evidence type="ECO:0000259" key="7">
    <source>
        <dbReference type="PROSITE" id="PS50850"/>
    </source>
</evidence>
<comment type="caution">
    <text evidence="8">The sequence shown here is derived from an EMBL/GenBank/DDBJ whole genome shotgun (WGS) entry which is preliminary data.</text>
</comment>
<feature type="transmembrane region" description="Helical" evidence="6">
    <location>
        <begin position="306"/>
        <end position="326"/>
    </location>
</feature>
<feature type="domain" description="Major facilitator superfamily (MFS) profile" evidence="7">
    <location>
        <begin position="38"/>
        <end position="426"/>
    </location>
</feature>
<feature type="transmembrane region" description="Helical" evidence="6">
    <location>
        <begin position="190"/>
        <end position="212"/>
    </location>
</feature>
<feature type="transmembrane region" description="Helical" evidence="6">
    <location>
        <begin position="274"/>
        <end position="294"/>
    </location>
</feature>
<feature type="transmembrane region" description="Helical" evidence="6">
    <location>
        <begin position="37"/>
        <end position="61"/>
    </location>
</feature>
<evidence type="ECO:0000256" key="4">
    <source>
        <dbReference type="ARBA" id="ARBA00022989"/>
    </source>
</evidence>
<keyword evidence="5 6" id="KW-0472">Membrane</keyword>
<evidence type="ECO:0000256" key="3">
    <source>
        <dbReference type="ARBA" id="ARBA00022692"/>
    </source>
</evidence>
<evidence type="ECO:0000256" key="2">
    <source>
        <dbReference type="ARBA" id="ARBA00022475"/>
    </source>
</evidence>
<dbReference type="EMBL" id="BMJC01000002">
    <property type="protein sequence ID" value="GGB01213.1"/>
    <property type="molecule type" value="Genomic_DNA"/>
</dbReference>
<dbReference type="InterPro" id="IPR011701">
    <property type="entry name" value="MFS"/>
</dbReference>
<evidence type="ECO:0000313" key="9">
    <source>
        <dbReference type="Proteomes" id="UP000607559"/>
    </source>
</evidence>
<evidence type="ECO:0000256" key="1">
    <source>
        <dbReference type="ARBA" id="ARBA00004651"/>
    </source>
</evidence>
<dbReference type="Gene3D" id="1.20.1250.20">
    <property type="entry name" value="MFS general substrate transporter like domains"/>
    <property type="match status" value="1"/>
</dbReference>
<proteinExistence type="predicted"/>
<organism evidence="8 9">
    <name type="scientific">Puia dinghuensis</name>
    <dbReference type="NCBI Taxonomy" id="1792502"/>
    <lineage>
        <taxon>Bacteria</taxon>
        <taxon>Pseudomonadati</taxon>
        <taxon>Bacteroidota</taxon>
        <taxon>Chitinophagia</taxon>
        <taxon>Chitinophagales</taxon>
        <taxon>Chitinophagaceae</taxon>
        <taxon>Puia</taxon>
    </lineage>
</organism>
<name>A0A8J2UDR4_9BACT</name>
<dbReference type="SUPFAM" id="SSF103473">
    <property type="entry name" value="MFS general substrate transporter"/>
    <property type="match status" value="1"/>
</dbReference>